<accession>H6N798</accession>
<keyword evidence="3" id="KW-1185">Reference proteome</keyword>
<dbReference type="HOGENOM" id="CLU_098620_3_0_14"/>
<keyword evidence="1" id="KW-1133">Transmembrane helix</keyword>
<gene>
    <name evidence="2" type="ordered locus">MHC_03300</name>
</gene>
<organism evidence="2 3">
    <name type="scientific">Mycoplasma haemocanis (strain Illinois)</name>
    <dbReference type="NCBI Taxonomy" id="1111676"/>
    <lineage>
        <taxon>Bacteria</taxon>
        <taxon>Bacillati</taxon>
        <taxon>Mycoplasmatota</taxon>
        <taxon>Mollicutes</taxon>
        <taxon>Mycoplasmataceae</taxon>
        <taxon>Mycoplasma</taxon>
    </lineage>
</organism>
<evidence type="ECO:0000313" key="3">
    <source>
        <dbReference type="Proteomes" id="UP000009135"/>
    </source>
</evidence>
<protein>
    <submittedName>
        <fullName evidence="2">Uncharacterized protein</fullName>
    </submittedName>
</protein>
<dbReference type="KEGG" id="mhe:MHC_03300"/>
<sequence>MSKLALVSVVGVGAVGTGGIGVYHFYFKDIRSNDKNLRSLLVAKKFKILTNEQEDQTHWETLKAEYDKVKSNPDKSFKVTDKAITVDDLKAFCKDHLNSKREDLYSKVKKWCVVPVTIVNHLKNLNLTPLSTETSGEPDKAKWEALADNYNKSEDKISGLSISNKGEWTKLREKCKELGAKKNYEDEFDANLKSSIRWCALPNTSE</sequence>
<dbReference type="OrthoDB" id="9827053at2"/>
<keyword evidence="1" id="KW-0812">Transmembrane</keyword>
<evidence type="ECO:0000313" key="2">
    <source>
        <dbReference type="EMBL" id="AEW45520.1"/>
    </source>
</evidence>
<proteinExistence type="predicted"/>
<feature type="transmembrane region" description="Helical" evidence="1">
    <location>
        <begin position="6"/>
        <end position="26"/>
    </location>
</feature>
<name>H6N798_MYCHN</name>
<dbReference type="EMBL" id="CP003199">
    <property type="protein sequence ID" value="AEW45520.1"/>
    <property type="molecule type" value="Genomic_DNA"/>
</dbReference>
<dbReference type="Proteomes" id="UP000009135">
    <property type="component" value="Chromosome"/>
</dbReference>
<dbReference type="STRING" id="1111676.MHC_03300"/>
<dbReference type="AlphaFoldDB" id="H6N798"/>
<keyword evidence="1" id="KW-0472">Membrane</keyword>
<evidence type="ECO:0000256" key="1">
    <source>
        <dbReference type="SAM" id="Phobius"/>
    </source>
</evidence>
<reference evidence="2 3" key="1">
    <citation type="journal article" date="2012" name="J. Bacteriol.">
        <title>Complete genome sequence of Mycoplasma haemocanis strain Illinois.</title>
        <authorList>
            <person name="do Nascimento N.C."/>
            <person name="Guimaraes A.M."/>
            <person name="Santos A.P."/>
            <person name="Sanmiguel P.J."/>
            <person name="Messick J.B."/>
        </authorList>
    </citation>
    <scope>NUCLEOTIDE SEQUENCE [LARGE SCALE GENOMIC DNA]</scope>
    <source>
        <strain evidence="2 3">Illinois</strain>
    </source>
</reference>